<feature type="transmembrane region" description="Helical" evidence="9">
    <location>
        <begin position="468"/>
        <end position="488"/>
    </location>
</feature>
<feature type="domain" description="G-protein coupled receptors family 3 profile" evidence="10">
    <location>
        <begin position="428"/>
        <end position="504"/>
    </location>
</feature>
<evidence type="ECO:0000256" key="5">
    <source>
        <dbReference type="ARBA" id="ARBA00023136"/>
    </source>
</evidence>
<dbReference type="STRING" id="151549.A0A4C1Z950"/>
<evidence type="ECO:0000313" key="11">
    <source>
        <dbReference type="EMBL" id="GBP83135.1"/>
    </source>
</evidence>
<dbReference type="GO" id="GO:0004965">
    <property type="term" value="F:G protein-coupled GABA receptor activity"/>
    <property type="evidence" value="ECO:0007669"/>
    <property type="project" value="InterPro"/>
</dbReference>
<dbReference type="InterPro" id="IPR017978">
    <property type="entry name" value="GPCR_3_C"/>
</dbReference>
<evidence type="ECO:0000259" key="10">
    <source>
        <dbReference type="Pfam" id="PF00003"/>
    </source>
</evidence>
<dbReference type="AlphaFoldDB" id="A0A4C1Z950"/>
<sequence length="534" mass="57851">MYGAEYAWLVAAAPGGLAAGVTGAPCDAHALAAALEGLVLVDAHRGIVGDEPSFAGLVRHRRTLLSSSALTVPTRLGMPAQTNKMFAAEMAAAGAPVSRFAAQAYDAVWAIALALRGPEAGWRARAGADRTRSTYDLGHFDYNRSDMAKEFLNQLANLNFLGVSLRASQIYKSRLSLQRGGYGPRTGTPMSGAERARRFRERRKAAAADLASTSTTGIPVLMDVTNEQTIDISIGSVTELRDVNISRSEAMQNHWRSADKRFKTVFEANPFVLRKHNVGDICLVDVKVEDHTLFILGAVYIHPKASAEAVKLCLYQSLLPYSANLTKLIPNSQPDLETPMVLCGDFNCDPQQNSYLVEFMRNEFGLNYVQTLPTTLGNTTIDYGRARVVALYTAGAALACAGCARARWAGGVPAARRLLVLRVDSVWAPARLAVAVLAAAGIALATTFLAFNLHYSKRRSIKLSSPRLNNMTAIGCVLVYAAVALLGVDHSLLPPRVPFSAICIVSNHPHYTCRVPITEYRAMPYSYLQHSIRI</sequence>
<evidence type="ECO:0000256" key="4">
    <source>
        <dbReference type="ARBA" id="ARBA00023040"/>
    </source>
</evidence>
<dbReference type="OrthoDB" id="7512726at2759"/>
<keyword evidence="12" id="KW-1185">Reference proteome</keyword>
<keyword evidence="5 9" id="KW-0472">Membrane</keyword>
<dbReference type="GO" id="GO:0007214">
    <property type="term" value="P:gamma-aminobutyric acid signaling pathway"/>
    <property type="evidence" value="ECO:0007669"/>
    <property type="project" value="TreeGrafter"/>
</dbReference>
<dbReference type="GO" id="GO:0038039">
    <property type="term" value="C:G protein-coupled receptor heterodimeric complex"/>
    <property type="evidence" value="ECO:0007669"/>
    <property type="project" value="TreeGrafter"/>
</dbReference>
<evidence type="ECO:0000256" key="6">
    <source>
        <dbReference type="ARBA" id="ARBA00023170"/>
    </source>
</evidence>
<name>A0A4C1Z950_EUMVA</name>
<feature type="transmembrane region" description="Helical" evidence="9">
    <location>
        <begin position="432"/>
        <end position="456"/>
    </location>
</feature>
<evidence type="ECO:0000256" key="1">
    <source>
        <dbReference type="ARBA" id="ARBA00004141"/>
    </source>
</evidence>
<evidence type="ECO:0000256" key="9">
    <source>
        <dbReference type="SAM" id="Phobius"/>
    </source>
</evidence>
<proteinExistence type="predicted"/>
<dbReference type="Pfam" id="PF00003">
    <property type="entry name" value="7tm_3"/>
    <property type="match status" value="1"/>
</dbReference>
<dbReference type="Gene3D" id="3.40.50.2300">
    <property type="match status" value="2"/>
</dbReference>
<evidence type="ECO:0000256" key="8">
    <source>
        <dbReference type="ARBA" id="ARBA00023224"/>
    </source>
</evidence>
<keyword evidence="2 9" id="KW-0812">Transmembrane</keyword>
<organism evidence="11 12">
    <name type="scientific">Eumeta variegata</name>
    <name type="common">Bagworm moth</name>
    <name type="synonym">Eumeta japonica</name>
    <dbReference type="NCBI Taxonomy" id="151549"/>
    <lineage>
        <taxon>Eukaryota</taxon>
        <taxon>Metazoa</taxon>
        <taxon>Ecdysozoa</taxon>
        <taxon>Arthropoda</taxon>
        <taxon>Hexapoda</taxon>
        <taxon>Insecta</taxon>
        <taxon>Pterygota</taxon>
        <taxon>Neoptera</taxon>
        <taxon>Endopterygota</taxon>
        <taxon>Lepidoptera</taxon>
        <taxon>Glossata</taxon>
        <taxon>Ditrysia</taxon>
        <taxon>Tineoidea</taxon>
        <taxon>Psychidae</taxon>
        <taxon>Oiketicinae</taxon>
        <taxon>Eumeta</taxon>
    </lineage>
</organism>
<evidence type="ECO:0000256" key="3">
    <source>
        <dbReference type="ARBA" id="ARBA00022989"/>
    </source>
</evidence>
<dbReference type="EMBL" id="BGZK01001606">
    <property type="protein sequence ID" value="GBP83135.1"/>
    <property type="molecule type" value="Genomic_DNA"/>
</dbReference>
<keyword evidence="8" id="KW-0807">Transducer</keyword>
<evidence type="ECO:0000256" key="2">
    <source>
        <dbReference type="ARBA" id="ARBA00022692"/>
    </source>
</evidence>
<dbReference type="SUPFAM" id="SSF53822">
    <property type="entry name" value="Periplasmic binding protein-like I"/>
    <property type="match status" value="1"/>
</dbReference>
<protein>
    <submittedName>
        <fullName evidence="11">Gamma-aminobutyric acid type B receptor subunit 1</fullName>
    </submittedName>
</protein>
<evidence type="ECO:0000313" key="12">
    <source>
        <dbReference type="Proteomes" id="UP000299102"/>
    </source>
</evidence>
<dbReference type="Gene3D" id="3.60.10.10">
    <property type="entry name" value="Endonuclease/exonuclease/phosphatase"/>
    <property type="match status" value="1"/>
</dbReference>
<dbReference type="SUPFAM" id="SSF56219">
    <property type="entry name" value="DNase I-like"/>
    <property type="match status" value="1"/>
</dbReference>
<dbReference type="Proteomes" id="UP000299102">
    <property type="component" value="Unassembled WGS sequence"/>
</dbReference>
<dbReference type="InterPro" id="IPR002455">
    <property type="entry name" value="GPCR3_GABA-B"/>
</dbReference>
<comment type="subcellular location">
    <subcellularLocation>
        <location evidence="1">Membrane</location>
        <topology evidence="1">Multi-pass membrane protein</topology>
    </subcellularLocation>
</comment>
<dbReference type="PANTHER" id="PTHR10519:SF46">
    <property type="entry name" value="METABOTROPIC GABA-B RECEPTOR SUBTYPE 3, ISOFORM A"/>
    <property type="match status" value="1"/>
</dbReference>
<dbReference type="PANTHER" id="PTHR10519">
    <property type="entry name" value="GABA-B RECEPTOR"/>
    <property type="match status" value="1"/>
</dbReference>
<keyword evidence="7" id="KW-0325">Glycoprotein</keyword>
<gene>
    <name evidence="11" type="primary">GABBR1</name>
    <name evidence="11" type="ORF">EVAR_90290_1</name>
</gene>
<reference evidence="11 12" key="1">
    <citation type="journal article" date="2019" name="Commun. Biol.">
        <title>The bagworm genome reveals a unique fibroin gene that provides high tensile strength.</title>
        <authorList>
            <person name="Kono N."/>
            <person name="Nakamura H."/>
            <person name="Ohtoshi R."/>
            <person name="Tomita M."/>
            <person name="Numata K."/>
            <person name="Arakawa K."/>
        </authorList>
    </citation>
    <scope>NUCLEOTIDE SEQUENCE [LARGE SCALE GENOMIC DNA]</scope>
</reference>
<dbReference type="InterPro" id="IPR036691">
    <property type="entry name" value="Endo/exonu/phosph_ase_sf"/>
</dbReference>
<evidence type="ECO:0000256" key="7">
    <source>
        <dbReference type="ARBA" id="ARBA00023180"/>
    </source>
</evidence>
<accession>A0A4C1Z950</accession>
<keyword evidence="3 9" id="KW-1133">Transmembrane helix</keyword>
<keyword evidence="4" id="KW-0297">G-protein coupled receptor</keyword>
<comment type="caution">
    <text evidence="11">The sequence shown here is derived from an EMBL/GenBank/DDBJ whole genome shotgun (WGS) entry which is preliminary data.</text>
</comment>
<keyword evidence="6 11" id="KW-0675">Receptor</keyword>
<dbReference type="InterPro" id="IPR028082">
    <property type="entry name" value="Peripla_BP_I"/>
</dbReference>